<organism evidence="1 2">
    <name type="scientific">Acetobacter persici</name>
    <dbReference type="NCBI Taxonomy" id="1076596"/>
    <lineage>
        <taxon>Bacteria</taxon>
        <taxon>Pseudomonadati</taxon>
        <taxon>Pseudomonadota</taxon>
        <taxon>Alphaproteobacteria</taxon>
        <taxon>Acetobacterales</taxon>
        <taxon>Acetobacteraceae</taxon>
        <taxon>Acetobacter</taxon>
    </lineage>
</organism>
<gene>
    <name evidence="1" type="ORF">DmAi_29090</name>
</gene>
<proteinExistence type="predicted"/>
<accession>A0A6V8IB79</accession>
<protein>
    <submittedName>
        <fullName evidence="1">Uncharacterized protein</fullName>
    </submittedName>
</protein>
<name>A0A6V8IB79_9PROT</name>
<dbReference type="AlphaFoldDB" id="A0A6V8IB79"/>
<reference evidence="1 2" key="1">
    <citation type="journal article" date="2020" name="Cell Rep.">
        <title>Local necrotic cells trigger systemic immune activation via gut microbiome dysbiosis in Drosophila.</title>
        <authorList>
            <person name="Kosakamoto H."/>
            <person name="Yamauchi T."/>
            <person name="Akuzawa-Tokita Y."/>
            <person name="Nishimura K."/>
            <person name="Soga T."/>
            <person name="Murakami T."/>
            <person name="Mori H."/>
            <person name="Yamamoto K."/>
            <person name="Miyazaki R."/>
            <person name="Koto A."/>
            <person name="Miura M."/>
            <person name="Obata F."/>
        </authorList>
    </citation>
    <scope>NUCLEOTIDE SEQUENCE [LARGE SCALE GENOMIC DNA]</scope>
    <source>
        <strain evidence="1 2">Ai</strain>
    </source>
</reference>
<keyword evidence="2" id="KW-1185">Reference proteome</keyword>
<sequence length="57" mass="6130">MTDLSDELAAKRAAIHKARNSTKPAVPAEQVLTILKADLARVQAAIDALPHEERRAG</sequence>
<evidence type="ECO:0000313" key="2">
    <source>
        <dbReference type="Proteomes" id="UP000548726"/>
    </source>
</evidence>
<dbReference type="RefSeq" id="WP_008852989.1">
    <property type="nucleotide sequence ID" value="NZ_BLJP01000024.1"/>
</dbReference>
<evidence type="ECO:0000313" key="1">
    <source>
        <dbReference type="EMBL" id="GFE94850.1"/>
    </source>
</evidence>
<dbReference type="EMBL" id="BLJP01000024">
    <property type="protein sequence ID" value="GFE94850.1"/>
    <property type="molecule type" value="Genomic_DNA"/>
</dbReference>
<comment type="caution">
    <text evidence="1">The sequence shown here is derived from an EMBL/GenBank/DDBJ whole genome shotgun (WGS) entry which is preliminary data.</text>
</comment>
<dbReference type="Proteomes" id="UP000548726">
    <property type="component" value="Unassembled WGS sequence"/>
</dbReference>